<accession>A0A0A8Y410</accession>
<proteinExistence type="predicted"/>
<protein>
    <submittedName>
        <fullName evidence="1">Uncharacterized protein</fullName>
    </submittedName>
</protein>
<sequence length="36" mass="4105">MPTSARTIFPGGKENDRGWVANCPIRRYRPTASRNK</sequence>
<evidence type="ECO:0000313" key="1">
    <source>
        <dbReference type="EMBL" id="JAD20055.1"/>
    </source>
</evidence>
<reference evidence="1" key="2">
    <citation type="journal article" date="2015" name="Data Brief">
        <title>Shoot transcriptome of the giant reed, Arundo donax.</title>
        <authorList>
            <person name="Barrero R.A."/>
            <person name="Guerrero F.D."/>
            <person name="Moolhuijzen P."/>
            <person name="Goolsby J.A."/>
            <person name="Tidwell J."/>
            <person name="Bellgard S.E."/>
            <person name="Bellgard M.I."/>
        </authorList>
    </citation>
    <scope>NUCLEOTIDE SEQUENCE</scope>
    <source>
        <tissue evidence="1">Shoot tissue taken approximately 20 cm above the soil surface</tissue>
    </source>
</reference>
<reference evidence="1" key="1">
    <citation type="submission" date="2014-09" db="EMBL/GenBank/DDBJ databases">
        <authorList>
            <person name="Magalhaes I.L.F."/>
            <person name="Oliveira U."/>
            <person name="Santos F.R."/>
            <person name="Vidigal T.H.D.A."/>
            <person name="Brescovit A.D."/>
            <person name="Santos A.J."/>
        </authorList>
    </citation>
    <scope>NUCLEOTIDE SEQUENCE</scope>
    <source>
        <tissue evidence="1">Shoot tissue taken approximately 20 cm above the soil surface</tissue>
    </source>
</reference>
<dbReference type="AlphaFoldDB" id="A0A0A8Y410"/>
<dbReference type="EMBL" id="GBRH01277840">
    <property type="protein sequence ID" value="JAD20055.1"/>
    <property type="molecule type" value="Transcribed_RNA"/>
</dbReference>
<organism evidence="1">
    <name type="scientific">Arundo donax</name>
    <name type="common">Giant reed</name>
    <name type="synonym">Donax arundinaceus</name>
    <dbReference type="NCBI Taxonomy" id="35708"/>
    <lineage>
        <taxon>Eukaryota</taxon>
        <taxon>Viridiplantae</taxon>
        <taxon>Streptophyta</taxon>
        <taxon>Embryophyta</taxon>
        <taxon>Tracheophyta</taxon>
        <taxon>Spermatophyta</taxon>
        <taxon>Magnoliopsida</taxon>
        <taxon>Liliopsida</taxon>
        <taxon>Poales</taxon>
        <taxon>Poaceae</taxon>
        <taxon>PACMAD clade</taxon>
        <taxon>Arundinoideae</taxon>
        <taxon>Arundineae</taxon>
        <taxon>Arundo</taxon>
    </lineage>
</organism>
<name>A0A0A8Y410_ARUDO</name>